<dbReference type="Proteomes" id="UP000589085">
    <property type="component" value="Unassembled WGS sequence"/>
</dbReference>
<sequence length="160" mass="17587">MRRETALILGFLAITVGTSAALWSFAMPNFKPVAIPQMVSGVISVGPMRQQRALSAAEIRTLNDWLQAHRNVWGPLGQTPPSSGDATLTLTANRPAGADGRPVPYTITLWTGISAADWNDTMFLEERPGAVIRVHQFSDRDFAPLRQLVDQNPYERTAFP</sequence>
<dbReference type="EMBL" id="JABEQJ010000021">
    <property type="protein sequence ID" value="MBB2161503.1"/>
    <property type="molecule type" value="Genomic_DNA"/>
</dbReference>
<name>A0A7W4NRY8_9PROT</name>
<dbReference type="RefSeq" id="WP_182998335.1">
    <property type="nucleotide sequence ID" value="NZ_JABEQJ010000021.1"/>
</dbReference>
<accession>A0A7W4NRY8</accession>
<evidence type="ECO:0000313" key="1">
    <source>
        <dbReference type="EMBL" id="MBB2161503.1"/>
    </source>
</evidence>
<protein>
    <submittedName>
        <fullName evidence="1">Uncharacterized protein</fullName>
    </submittedName>
</protein>
<comment type="caution">
    <text evidence="1">The sequence shown here is derived from an EMBL/GenBank/DDBJ whole genome shotgun (WGS) entry which is preliminary data.</text>
</comment>
<reference evidence="1 2" key="1">
    <citation type="submission" date="2020-04" db="EMBL/GenBank/DDBJ databases">
        <title>Description of novel Gluconacetobacter.</title>
        <authorList>
            <person name="Sombolestani A."/>
        </authorList>
    </citation>
    <scope>NUCLEOTIDE SEQUENCE [LARGE SCALE GENOMIC DNA]</scope>
    <source>
        <strain evidence="1 2">LMG 19747</strain>
    </source>
</reference>
<evidence type="ECO:0000313" key="2">
    <source>
        <dbReference type="Proteomes" id="UP000589085"/>
    </source>
</evidence>
<proteinExistence type="predicted"/>
<organism evidence="1 2">
    <name type="scientific">Gluconacetobacter sacchari</name>
    <dbReference type="NCBI Taxonomy" id="92759"/>
    <lineage>
        <taxon>Bacteria</taxon>
        <taxon>Pseudomonadati</taxon>
        <taxon>Pseudomonadota</taxon>
        <taxon>Alphaproteobacteria</taxon>
        <taxon>Acetobacterales</taxon>
        <taxon>Acetobacteraceae</taxon>
        <taxon>Gluconacetobacter</taxon>
    </lineage>
</organism>
<gene>
    <name evidence="1" type="ORF">HLH48_15205</name>
</gene>
<dbReference type="AlphaFoldDB" id="A0A7W4NRY8"/>